<keyword evidence="5" id="KW-0694">RNA-binding</keyword>
<feature type="domain" description="S1 motif" evidence="6">
    <location>
        <begin position="664"/>
        <end position="735"/>
    </location>
</feature>
<dbReference type="FunFam" id="3.30.230.70:FF:000001">
    <property type="entry name" value="Polyribonucleotide nucleotidyltransferase"/>
    <property type="match status" value="1"/>
</dbReference>
<keyword evidence="8" id="KW-1185">Reference proteome</keyword>
<dbReference type="Pfam" id="PF01138">
    <property type="entry name" value="RNase_PH"/>
    <property type="match status" value="2"/>
</dbReference>
<dbReference type="InterPro" id="IPR012162">
    <property type="entry name" value="PNPase"/>
</dbReference>
<name>A0ABD6EBG7_9BILA</name>
<comment type="caution">
    <text evidence="7">The sequence shown here is derived from an EMBL/GenBank/DDBJ whole genome shotgun (WGS) entry which is preliminary data.</text>
</comment>
<dbReference type="PIRSF" id="PIRSF005499">
    <property type="entry name" value="PNPase"/>
    <property type="match status" value="1"/>
</dbReference>
<dbReference type="InterPro" id="IPR036612">
    <property type="entry name" value="KH_dom_type_1_sf"/>
</dbReference>
<sequence length="750" mass="82568">MKALVMWPFPVRLISRFPLCRTHRRWTSCRVAAHLSESSTTTIEFETGHIARFADGAVVASHGSSAVLATVVSKAPSASSSSAMIPLTVDFKQSASALGRIPTNYLRRELQQTDADILASRVIDRSIRPLFPKGYNGETQVTCKPLALDTDSDGVILGLNAVSAALAVSDIPWNGPIGAVRLGIIDKQIIVNPSLECMKRSTLNLIIAACDGDGRVVMIEMDGKEISVETFEECLNVGLTAIRKMTNAINDLRVKAGKQKKTIPESDVTELEHEIEKFCEERLYYVLTDVQHDKISRDDAIEEICQDVLASFTDEDEHLVRNLYGQIVRRSLRQITLESRTRCDGRSLNEFRPISMEVDVYKKLHGSALFRRGQTQVLGTVTFDAPSAAFHPDSISQLLGAQRRKMFMLHYEFPSFATNEIASSRRANRRELGHGALAEKALKHLMPEEFPYSVRLACQVMESNGSSSMASVCVGTLALMDAGVPLSSPAAGLAIGMFSDTNFEEDSSKKNYVILTDLLGIEDYAGDMDFKLAGTSKGFTAMQLDCKLPGISSAQMHEAIIRGKEGIDLLLKMMSEVQAVPRREFKSSVPVIDTVSLPIFKRQILFRNGGYNAKLIQAETGVKIDVEDESNISMTAPNREMLALAKEMMNKLLDESSEIELNFGALYKAEIVEILENGVMVTLKKGMRPILLKNSNLDSRRVVHASALGLQVGSIITVQYLGRDSATGHHRISRKLLQSASLPVSSLDHK</sequence>
<protein>
    <recommendedName>
        <fullName evidence="2">polyribonucleotide nucleotidyltransferase</fullName>
        <ecNumber evidence="2">2.7.7.8</ecNumber>
    </recommendedName>
</protein>
<dbReference type="NCBIfam" id="TIGR03591">
    <property type="entry name" value="polynuc_phos"/>
    <property type="match status" value="1"/>
</dbReference>
<evidence type="ECO:0000256" key="1">
    <source>
        <dbReference type="ARBA" id="ARBA00007404"/>
    </source>
</evidence>
<dbReference type="GO" id="GO:0004654">
    <property type="term" value="F:polyribonucleotide nucleotidyltransferase activity"/>
    <property type="evidence" value="ECO:0007669"/>
    <property type="project" value="UniProtKB-EC"/>
</dbReference>
<dbReference type="Pfam" id="PF03726">
    <property type="entry name" value="PNPase"/>
    <property type="match status" value="1"/>
</dbReference>
<dbReference type="GO" id="GO:0003723">
    <property type="term" value="F:RNA binding"/>
    <property type="evidence" value="ECO:0007669"/>
    <property type="project" value="UniProtKB-KW"/>
</dbReference>
<dbReference type="EMBL" id="JBGFUD010000223">
    <property type="protein sequence ID" value="MFH4974027.1"/>
    <property type="molecule type" value="Genomic_DNA"/>
</dbReference>
<dbReference type="PANTHER" id="PTHR11252">
    <property type="entry name" value="POLYRIBONUCLEOTIDE NUCLEOTIDYLTRANSFERASE"/>
    <property type="match status" value="1"/>
</dbReference>
<evidence type="ECO:0000259" key="6">
    <source>
        <dbReference type="PROSITE" id="PS50126"/>
    </source>
</evidence>
<dbReference type="InterPro" id="IPR015847">
    <property type="entry name" value="ExoRNase_PH_dom2"/>
</dbReference>
<evidence type="ECO:0000256" key="3">
    <source>
        <dbReference type="ARBA" id="ARBA00022679"/>
    </source>
</evidence>
<dbReference type="InterPro" id="IPR001247">
    <property type="entry name" value="ExoRNase_PH_dom1"/>
</dbReference>
<dbReference type="Pfam" id="PF03725">
    <property type="entry name" value="RNase_PH_C"/>
    <property type="match status" value="1"/>
</dbReference>
<keyword evidence="3" id="KW-0808">Transferase</keyword>
<dbReference type="EC" id="2.7.7.8" evidence="2"/>
<evidence type="ECO:0000313" key="7">
    <source>
        <dbReference type="EMBL" id="MFH4974027.1"/>
    </source>
</evidence>
<dbReference type="InterPro" id="IPR027408">
    <property type="entry name" value="PNPase/RNase_PH_dom_sf"/>
</dbReference>
<dbReference type="Gene3D" id="3.30.230.70">
    <property type="entry name" value="GHMP Kinase, N-terminal domain"/>
    <property type="match status" value="2"/>
</dbReference>
<accession>A0ABD6EBG7</accession>
<dbReference type="PANTHER" id="PTHR11252:SF0">
    <property type="entry name" value="POLYRIBONUCLEOTIDE NUCLEOTIDYLTRANSFERASE 1, MITOCHONDRIAL"/>
    <property type="match status" value="1"/>
</dbReference>
<comment type="similarity">
    <text evidence="1">Belongs to the polyribonucleotide nucleotidyltransferase family.</text>
</comment>
<evidence type="ECO:0000313" key="8">
    <source>
        <dbReference type="Proteomes" id="UP001608902"/>
    </source>
</evidence>
<dbReference type="SUPFAM" id="SSF55666">
    <property type="entry name" value="Ribonuclease PH domain 2-like"/>
    <property type="match status" value="2"/>
</dbReference>
<dbReference type="InterPro" id="IPR020568">
    <property type="entry name" value="Ribosomal_Su5_D2-typ_SF"/>
</dbReference>
<dbReference type="NCBIfam" id="NF008805">
    <property type="entry name" value="PRK11824.1"/>
    <property type="match status" value="1"/>
</dbReference>
<organism evidence="7 8">
    <name type="scientific">Gnathostoma spinigerum</name>
    <dbReference type="NCBI Taxonomy" id="75299"/>
    <lineage>
        <taxon>Eukaryota</taxon>
        <taxon>Metazoa</taxon>
        <taxon>Ecdysozoa</taxon>
        <taxon>Nematoda</taxon>
        <taxon>Chromadorea</taxon>
        <taxon>Rhabditida</taxon>
        <taxon>Spirurina</taxon>
        <taxon>Gnathostomatomorpha</taxon>
        <taxon>Gnathostomatoidea</taxon>
        <taxon>Gnathostomatidae</taxon>
        <taxon>Gnathostoma</taxon>
    </lineage>
</organism>
<evidence type="ECO:0000256" key="4">
    <source>
        <dbReference type="ARBA" id="ARBA00022695"/>
    </source>
</evidence>
<keyword evidence="4" id="KW-0548">Nucleotidyltransferase</keyword>
<dbReference type="Gene3D" id="3.30.1370.10">
    <property type="entry name" value="K Homology domain, type 1"/>
    <property type="match status" value="1"/>
</dbReference>
<dbReference type="Proteomes" id="UP001608902">
    <property type="component" value="Unassembled WGS sequence"/>
</dbReference>
<gene>
    <name evidence="7" type="ORF">AB6A40_000736</name>
</gene>
<evidence type="ECO:0000256" key="2">
    <source>
        <dbReference type="ARBA" id="ARBA00012416"/>
    </source>
</evidence>
<dbReference type="Gene3D" id="2.40.50.140">
    <property type="entry name" value="Nucleic acid-binding proteins"/>
    <property type="match status" value="1"/>
</dbReference>
<dbReference type="AlphaFoldDB" id="A0ABD6EBG7"/>
<dbReference type="InterPro" id="IPR036345">
    <property type="entry name" value="ExoRNase_PH_dom2_sf"/>
</dbReference>
<dbReference type="PROSITE" id="PS50126">
    <property type="entry name" value="S1"/>
    <property type="match status" value="1"/>
</dbReference>
<reference evidence="7 8" key="1">
    <citation type="submission" date="2024-08" db="EMBL/GenBank/DDBJ databases">
        <title>Gnathostoma spinigerum genome.</title>
        <authorList>
            <person name="Gonzalez-Bertolin B."/>
            <person name="Monzon S."/>
            <person name="Zaballos A."/>
            <person name="Jimenez P."/>
            <person name="Dekumyoy P."/>
            <person name="Varona S."/>
            <person name="Cuesta I."/>
            <person name="Sumanam S."/>
            <person name="Adisakwattana P."/>
            <person name="Gasser R.B."/>
            <person name="Hernandez-Gonzalez A."/>
            <person name="Young N.D."/>
            <person name="Perteguer M.J."/>
        </authorList>
    </citation>
    <scope>NUCLEOTIDE SEQUENCE [LARGE SCALE GENOMIC DNA]</scope>
    <source>
        <strain evidence="7">AL3</strain>
        <tissue evidence="7">Liver</tissue>
    </source>
</reference>
<evidence type="ECO:0000256" key="5">
    <source>
        <dbReference type="ARBA" id="ARBA00022884"/>
    </source>
</evidence>
<dbReference type="InterPro" id="IPR003029">
    <property type="entry name" value="S1_domain"/>
</dbReference>
<dbReference type="SUPFAM" id="SSF54791">
    <property type="entry name" value="Eukaryotic type KH-domain (KH-domain type I)"/>
    <property type="match status" value="1"/>
</dbReference>
<dbReference type="InterPro" id="IPR015848">
    <property type="entry name" value="PNPase_PH_RNA-bd_bac/org-type"/>
</dbReference>
<dbReference type="InterPro" id="IPR012340">
    <property type="entry name" value="NA-bd_OB-fold"/>
</dbReference>
<dbReference type="SUPFAM" id="SSF54211">
    <property type="entry name" value="Ribosomal protein S5 domain 2-like"/>
    <property type="match status" value="2"/>
</dbReference>
<dbReference type="CDD" id="cd11364">
    <property type="entry name" value="RNase_PH_PNPase_2"/>
    <property type="match status" value="1"/>
</dbReference>
<proteinExistence type="inferred from homology"/>